<reference evidence="1 2" key="1">
    <citation type="submission" date="2011-10" db="EMBL/GenBank/DDBJ databases">
        <title>Genome sequence of Gluconobacter morbifer G707, isolated from Drosophila gut.</title>
        <authorList>
            <person name="Lee W.-J."/>
            <person name="Kim E.-K."/>
        </authorList>
    </citation>
    <scope>NUCLEOTIDE SEQUENCE [LARGE SCALE GENOMIC DNA]</scope>
    <source>
        <strain evidence="1 2">G707</strain>
    </source>
</reference>
<sequence>MGGNFPLSGTSVTRKKNHRIRRFSAGAVLGVPVCFLYAENCNTIIREQNQ</sequence>
<dbReference type="AlphaFoldDB" id="G6XK14"/>
<evidence type="ECO:0000313" key="1">
    <source>
        <dbReference type="EMBL" id="EHH67976.1"/>
    </source>
</evidence>
<gene>
    <name evidence="1" type="ORF">GMO_17430</name>
</gene>
<accession>G6XK14</accession>
<dbReference type="EMBL" id="AGQV01000005">
    <property type="protein sequence ID" value="EHH67976.1"/>
    <property type="molecule type" value="Genomic_DNA"/>
</dbReference>
<protein>
    <submittedName>
        <fullName evidence="1">Uncharacterized protein</fullName>
    </submittedName>
</protein>
<dbReference type="STRING" id="1088869.GMO_17430"/>
<proteinExistence type="predicted"/>
<keyword evidence="2" id="KW-1185">Reference proteome</keyword>
<dbReference type="PATRIC" id="fig|1088869.3.peg.1738"/>
<name>G6XK14_9PROT</name>
<evidence type="ECO:0000313" key="2">
    <source>
        <dbReference type="Proteomes" id="UP000004949"/>
    </source>
</evidence>
<comment type="caution">
    <text evidence="1">The sequence shown here is derived from an EMBL/GenBank/DDBJ whole genome shotgun (WGS) entry which is preliminary data.</text>
</comment>
<dbReference type="Proteomes" id="UP000004949">
    <property type="component" value="Unassembled WGS sequence"/>
</dbReference>
<organism evidence="1 2">
    <name type="scientific">Gluconobacter morbifer G707</name>
    <dbReference type="NCBI Taxonomy" id="1088869"/>
    <lineage>
        <taxon>Bacteria</taxon>
        <taxon>Pseudomonadati</taxon>
        <taxon>Pseudomonadota</taxon>
        <taxon>Alphaproteobacteria</taxon>
        <taxon>Acetobacterales</taxon>
        <taxon>Acetobacteraceae</taxon>
        <taxon>Gluconobacter</taxon>
    </lineage>
</organism>